<dbReference type="EMBL" id="LAZR01000531">
    <property type="protein sequence ID" value="KKN65198.1"/>
    <property type="molecule type" value="Genomic_DNA"/>
</dbReference>
<gene>
    <name evidence="1" type="ORF">LCGC14_0483740</name>
</gene>
<proteinExistence type="predicted"/>
<accession>A0A0F9VHB9</accession>
<comment type="caution">
    <text evidence="1">The sequence shown here is derived from an EMBL/GenBank/DDBJ whole genome shotgun (WGS) entry which is preliminary data.</text>
</comment>
<name>A0A0F9VHB9_9ZZZZ</name>
<organism evidence="1">
    <name type="scientific">marine sediment metagenome</name>
    <dbReference type="NCBI Taxonomy" id="412755"/>
    <lineage>
        <taxon>unclassified sequences</taxon>
        <taxon>metagenomes</taxon>
        <taxon>ecological metagenomes</taxon>
    </lineage>
</organism>
<reference evidence="1" key="1">
    <citation type="journal article" date="2015" name="Nature">
        <title>Complex archaea that bridge the gap between prokaryotes and eukaryotes.</title>
        <authorList>
            <person name="Spang A."/>
            <person name="Saw J.H."/>
            <person name="Jorgensen S.L."/>
            <person name="Zaremba-Niedzwiedzka K."/>
            <person name="Martijn J."/>
            <person name="Lind A.E."/>
            <person name="van Eijk R."/>
            <person name="Schleper C."/>
            <person name="Guy L."/>
            <person name="Ettema T.J."/>
        </authorList>
    </citation>
    <scope>NUCLEOTIDE SEQUENCE</scope>
</reference>
<evidence type="ECO:0000313" key="1">
    <source>
        <dbReference type="EMBL" id="KKN65198.1"/>
    </source>
</evidence>
<dbReference type="AlphaFoldDB" id="A0A0F9VHB9"/>
<protein>
    <submittedName>
        <fullName evidence="1">Uncharacterized protein</fullName>
    </submittedName>
</protein>
<sequence length="121" mass="14079">MAIESWYYLHINGDLIHKRFEPEADSEFVKRVWSLVPSNRAIAWRVILEAAALGARLERLKELSKLWGVVPEDLANYMIHTREEEVNAERKDGLVRMAEEVWMIDLDKLFDNIAEGAKKNV</sequence>